<dbReference type="InterPro" id="IPR027417">
    <property type="entry name" value="P-loop_NTPase"/>
</dbReference>
<dbReference type="Pfam" id="PF17862">
    <property type="entry name" value="AAA_lid_3"/>
    <property type="match status" value="1"/>
</dbReference>
<dbReference type="Gene3D" id="3.40.50.300">
    <property type="entry name" value="P-loop containing nucleotide triphosphate hydrolases"/>
    <property type="match status" value="1"/>
</dbReference>
<dbReference type="SMART" id="SM00801">
    <property type="entry name" value="dDENN"/>
    <property type="match status" value="1"/>
</dbReference>
<dbReference type="FunFam" id="1.10.8.60:FF:000005">
    <property type="entry name" value="26S protease regulatory subunit 7"/>
    <property type="match status" value="1"/>
</dbReference>
<keyword evidence="6" id="KW-0677">Repeat</keyword>
<dbReference type="SMART" id="SM00799">
    <property type="entry name" value="DENN"/>
    <property type="match status" value="1"/>
</dbReference>
<dbReference type="PANTHER" id="PTHR23073">
    <property type="entry name" value="26S PROTEASOME REGULATORY SUBUNIT"/>
    <property type="match status" value="1"/>
</dbReference>
<evidence type="ECO:0000256" key="12">
    <source>
        <dbReference type="PROSITE-ProRule" id="PRU00221"/>
    </source>
</evidence>
<dbReference type="Gene3D" id="2.60.40.150">
    <property type="entry name" value="C2 domain"/>
    <property type="match status" value="1"/>
</dbReference>
<dbReference type="InterPro" id="IPR043153">
    <property type="entry name" value="DENN_C"/>
</dbReference>
<feature type="repeat" description="WD" evidence="12">
    <location>
        <begin position="1820"/>
        <end position="1856"/>
    </location>
</feature>
<dbReference type="SMART" id="SM00320">
    <property type="entry name" value="WD40"/>
    <property type="match status" value="8"/>
</dbReference>
<keyword evidence="15" id="KW-0378">Hydrolase</keyword>
<comment type="function">
    <text evidence="11">The 26S proteasome is involved in the ATP-dependent degradation of ubiquitinated proteins. The regulatory (or ATPase) complex confers ATP dependency and substrate specificity to the 26S complex.</text>
</comment>
<feature type="region of interest" description="Disordered" evidence="13">
    <location>
        <begin position="744"/>
        <end position="772"/>
    </location>
</feature>
<dbReference type="SUPFAM" id="SSF50978">
    <property type="entry name" value="WD40 repeat-like"/>
    <property type="match status" value="2"/>
</dbReference>
<evidence type="ECO:0000256" key="13">
    <source>
        <dbReference type="SAM" id="MobiDB-lite"/>
    </source>
</evidence>
<dbReference type="InterPro" id="IPR005113">
    <property type="entry name" value="uDENN_dom"/>
</dbReference>
<dbReference type="PRINTS" id="PR00320">
    <property type="entry name" value="GPROTEINBRPT"/>
</dbReference>
<dbReference type="InterPro" id="IPR041569">
    <property type="entry name" value="AAA_lid_3"/>
</dbReference>
<evidence type="ECO:0000313" key="15">
    <source>
        <dbReference type="EMBL" id="OQS05084.1"/>
    </source>
</evidence>
<dbReference type="Gene3D" id="2.130.10.10">
    <property type="entry name" value="YVTN repeat-like/Quinoprotein amine dehydrogenase"/>
    <property type="match status" value="3"/>
</dbReference>
<dbReference type="InterPro" id="IPR001194">
    <property type="entry name" value="cDENN_dom"/>
</dbReference>
<dbReference type="FunFam" id="3.40.50.300:FF:000027">
    <property type="entry name" value="26S protease regulatory subunit 7"/>
    <property type="match status" value="1"/>
</dbReference>
<comment type="caution">
    <text evidence="15">The sequence shown here is derived from an EMBL/GenBank/DDBJ whole genome shotgun (WGS) entry which is preliminary data.</text>
</comment>
<dbReference type="GO" id="GO:0000502">
    <property type="term" value="C:proteasome complex"/>
    <property type="evidence" value="ECO:0007669"/>
    <property type="project" value="UniProtKB-KW"/>
</dbReference>
<dbReference type="Gene3D" id="3.40.50.11500">
    <property type="match status" value="1"/>
</dbReference>
<evidence type="ECO:0000313" key="16">
    <source>
        <dbReference type="Proteomes" id="UP000243217"/>
    </source>
</evidence>
<accession>A0A1W0A480</accession>
<evidence type="ECO:0000259" key="14">
    <source>
        <dbReference type="PROSITE" id="PS50211"/>
    </source>
</evidence>
<dbReference type="GO" id="GO:0005737">
    <property type="term" value="C:cytoplasm"/>
    <property type="evidence" value="ECO:0007669"/>
    <property type="project" value="UniProtKB-SubCell"/>
</dbReference>
<feature type="repeat" description="WD" evidence="12">
    <location>
        <begin position="1778"/>
        <end position="1809"/>
    </location>
</feature>
<keyword evidence="4" id="KW-0963">Cytoplasm</keyword>
<dbReference type="InterPro" id="IPR003593">
    <property type="entry name" value="AAA+_ATPase"/>
</dbReference>
<dbReference type="Pfam" id="PF03456">
    <property type="entry name" value="uDENN"/>
    <property type="match status" value="1"/>
</dbReference>
<dbReference type="Gene3D" id="2.40.50.140">
    <property type="entry name" value="Nucleic acid-binding proteins"/>
    <property type="match status" value="1"/>
</dbReference>
<feature type="repeat" description="WD" evidence="12">
    <location>
        <begin position="1865"/>
        <end position="1904"/>
    </location>
</feature>
<dbReference type="InterPro" id="IPR005112">
    <property type="entry name" value="dDENN_dom"/>
</dbReference>
<dbReference type="Pfam" id="PF00400">
    <property type="entry name" value="WD40"/>
    <property type="match status" value="7"/>
</dbReference>
<organism evidence="15 16">
    <name type="scientific">Thraustotheca clavata</name>
    <dbReference type="NCBI Taxonomy" id="74557"/>
    <lineage>
        <taxon>Eukaryota</taxon>
        <taxon>Sar</taxon>
        <taxon>Stramenopiles</taxon>
        <taxon>Oomycota</taxon>
        <taxon>Saprolegniomycetes</taxon>
        <taxon>Saprolegniales</taxon>
        <taxon>Achlyaceae</taxon>
        <taxon>Thraustotheca</taxon>
    </lineage>
</organism>
<dbReference type="GO" id="GO:0008233">
    <property type="term" value="F:peptidase activity"/>
    <property type="evidence" value="ECO:0007669"/>
    <property type="project" value="UniProtKB-KW"/>
</dbReference>
<evidence type="ECO:0000256" key="2">
    <source>
        <dbReference type="ARBA" id="ARBA00004496"/>
    </source>
</evidence>
<dbReference type="PROSITE" id="PS50211">
    <property type="entry name" value="DENN"/>
    <property type="match status" value="1"/>
</dbReference>
<feature type="repeat" description="WD" evidence="12">
    <location>
        <begin position="1738"/>
        <end position="1770"/>
    </location>
</feature>
<dbReference type="SUPFAM" id="SSF52540">
    <property type="entry name" value="P-loop containing nucleoside triphosphate hydrolases"/>
    <property type="match status" value="1"/>
</dbReference>
<evidence type="ECO:0000256" key="3">
    <source>
        <dbReference type="ARBA" id="ARBA00006914"/>
    </source>
</evidence>
<keyword evidence="16" id="KW-1185">Reference proteome</keyword>
<dbReference type="InterPro" id="IPR012340">
    <property type="entry name" value="NA-bd_OB-fold"/>
</dbReference>
<evidence type="ECO:0000256" key="6">
    <source>
        <dbReference type="ARBA" id="ARBA00022737"/>
    </source>
</evidence>
<dbReference type="PROSITE" id="PS50082">
    <property type="entry name" value="WD_REPEATS_2"/>
    <property type="match status" value="7"/>
</dbReference>
<dbReference type="CDD" id="cd00200">
    <property type="entry name" value="WD40"/>
    <property type="match status" value="1"/>
</dbReference>
<dbReference type="FunFam" id="2.40.50.140:FF:000037">
    <property type="entry name" value="26S protease regulatory subunit 7"/>
    <property type="match status" value="1"/>
</dbReference>
<name>A0A1W0A480_9STRA</name>
<reference evidence="15 16" key="1">
    <citation type="journal article" date="2014" name="Genome Biol. Evol.">
        <title>The secreted proteins of Achlya hypogyna and Thraustotheca clavata identify the ancestral oomycete secretome and reveal gene acquisitions by horizontal gene transfer.</title>
        <authorList>
            <person name="Misner I."/>
            <person name="Blouin N."/>
            <person name="Leonard G."/>
            <person name="Richards T.A."/>
            <person name="Lane C.E."/>
        </authorList>
    </citation>
    <scope>NUCLEOTIDE SEQUENCE [LARGE SCALE GENOMIC DNA]</scope>
    <source>
        <strain evidence="15 16">ATCC 34112</strain>
    </source>
</reference>
<dbReference type="Pfam" id="PF00004">
    <property type="entry name" value="AAA"/>
    <property type="match status" value="1"/>
</dbReference>
<evidence type="ECO:0000256" key="10">
    <source>
        <dbReference type="ARBA" id="ARBA00023242"/>
    </source>
</evidence>
<dbReference type="InterPro" id="IPR048723">
    <property type="entry name" value="OB_PRS7"/>
</dbReference>
<keyword evidence="15" id="KW-0645">Protease</keyword>
<dbReference type="SMART" id="SM00800">
    <property type="entry name" value="uDENN"/>
    <property type="match status" value="1"/>
</dbReference>
<dbReference type="PROSITE" id="PS00678">
    <property type="entry name" value="WD_REPEATS_1"/>
    <property type="match status" value="5"/>
</dbReference>
<dbReference type="GO" id="GO:0016887">
    <property type="term" value="F:ATP hydrolysis activity"/>
    <property type="evidence" value="ECO:0007669"/>
    <property type="project" value="InterPro"/>
</dbReference>
<protein>
    <submittedName>
        <fullName evidence="15">26S protease regulatory subunit 7</fullName>
    </submittedName>
</protein>
<evidence type="ECO:0000256" key="5">
    <source>
        <dbReference type="ARBA" id="ARBA00022574"/>
    </source>
</evidence>
<feature type="repeat" description="WD" evidence="12">
    <location>
        <begin position="1621"/>
        <end position="1660"/>
    </location>
</feature>
<dbReference type="SMART" id="SM00382">
    <property type="entry name" value="AAA"/>
    <property type="match status" value="1"/>
</dbReference>
<dbReference type="InterPro" id="IPR003959">
    <property type="entry name" value="ATPase_AAA_core"/>
</dbReference>
<dbReference type="GO" id="GO:0005634">
    <property type="term" value="C:nucleus"/>
    <property type="evidence" value="ECO:0007669"/>
    <property type="project" value="UniProtKB-SubCell"/>
</dbReference>
<keyword evidence="8" id="KW-0067">ATP-binding</keyword>
<keyword evidence="5 12" id="KW-0853">WD repeat</keyword>
<evidence type="ECO:0000256" key="1">
    <source>
        <dbReference type="ARBA" id="ARBA00004123"/>
    </source>
</evidence>
<evidence type="ECO:0000256" key="11">
    <source>
        <dbReference type="ARBA" id="ARBA00024661"/>
    </source>
</evidence>
<dbReference type="Gene3D" id="3.30.450.200">
    <property type="match status" value="1"/>
</dbReference>
<dbReference type="PROSITE" id="PS50294">
    <property type="entry name" value="WD_REPEATS_REGION"/>
    <property type="match status" value="4"/>
</dbReference>
<dbReference type="InterPro" id="IPR020472">
    <property type="entry name" value="WD40_PAC1"/>
</dbReference>
<dbReference type="InterPro" id="IPR050221">
    <property type="entry name" value="26S_Proteasome_ATPase"/>
</dbReference>
<dbReference type="STRING" id="74557.A0A1W0A480"/>
<comment type="subcellular location">
    <subcellularLocation>
        <location evidence="2">Cytoplasm</location>
    </subcellularLocation>
    <subcellularLocation>
        <location evidence="1">Nucleus</location>
    </subcellularLocation>
</comment>
<evidence type="ECO:0000256" key="7">
    <source>
        <dbReference type="ARBA" id="ARBA00022741"/>
    </source>
</evidence>
<dbReference type="PROSITE" id="PS00674">
    <property type="entry name" value="AAA"/>
    <property type="match status" value="1"/>
</dbReference>
<dbReference type="Pfam" id="PF02141">
    <property type="entry name" value="DENN"/>
    <property type="match status" value="1"/>
</dbReference>
<dbReference type="InterPro" id="IPR003960">
    <property type="entry name" value="ATPase_AAA_CS"/>
</dbReference>
<dbReference type="GO" id="GO:0006508">
    <property type="term" value="P:proteolysis"/>
    <property type="evidence" value="ECO:0007669"/>
    <property type="project" value="UniProtKB-KW"/>
</dbReference>
<dbReference type="Proteomes" id="UP000243217">
    <property type="component" value="Unassembled WGS sequence"/>
</dbReference>
<dbReference type="InterPro" id="IPR035892">
    <property type="entry name" value="C2_domain_sf"/>
</dbReference>
<dbReference type="InterPro" id="IPR036322">
    <property type="entry name" value="WD40_repeat_dom_sf"/>
</dbReference>
<evidence type="ECO:0000256" key="9">
    <source>
        <dbReference type="ARBA" id="ARBA00022942"/>
    </source>
</evidence>
<dbReference type="InterPro" id="IPR037516">
    <property type="entry name" value="Tripartite_DENN"/>
</dbReference>
<dbReference type="GO" id="GO:0005524">
    <property type="term" value="F:ATP binding"/>
    <property type="evidence" value="ECO:0007669"/>
    <property type="project" value="UniProtKB-KW"/>
</dbReference>
<dbReference type="SUPFAM" id="SSF49562">
    <property type="entry name" value="C2 domain (Calcium/lipid-binding domain, CaLB)"/>
    <property type="match status" value="1"/>
</dbReference>
<dbReference type="InterPro" id="IPR019775">
    <property type="entry name" value="WD40_repeat_CS"/>
</dbReference>
<dbReference type="Pfam" id="PF21236">
    <property type="entry name" value="OB_PRS7"/>
    <property type="match status" value="1"/>
</dbReference>
<evidence type="ECO:0000256" key="8">
    <source>
        <dbReference type="ARBA" id="ARBA00022840"/>
    </source>
</evidence>
<keyword evidence="10" id="KW-0539">Nucleus</keyword>
<feature type="domain" description="UDENN" evidence="14">
    <location>
        <begin position="786"/>
        <end position="1181"/>
    </location>
</feature>
<sequence>MLYCRKLDNNSIQKHREKPIGDYCFCSIVICPEILVRLRYLYFSTFFSNFYKASLSNITIDENSAIALNLLDAWSLNDNDLVGFAIDSGVTTEPIKCAAIGSVIQQLWKMAGRGECQTKNTKDYDNEDELNEAPTKVLDEGDIALLKTYGLGPYTRAIKAVEDDIKKVQQSVNNLVGIKESDTGLSLPSQWDLVSDKQMMQEEQPLQVARCTKIINAGEDDAKYMINVKQIAKFVVGLGEKVAPTDIEEGMRVGVDRTKYAIQIPLPPKIDPTVSLMTVEDKPDVTYDDVGGCKESLEKLREVVELPLLHPERFVSLGIDPPKGVLLYGPPGTGKTLSARAVANRTDACFIRVIGSELVQKYVGEGARMVRELFTMARSKKACIVFFDEVDAIGGARSSSEEGGTDNEVQRTMLQIVTELDGFDPRGNIKVLMATNRPDTLDPALMRPGRLDRKVEFNVPELEGRTQILQIHAKSMSCDRNIRFELIARLCPNTTGAELRSVCTEAGMFAIRARRKSVSEKDFLESVNKVIKGYQKFSSTPKYMHKPFLFNEMESPRVLTSPTLSKQFVRVPSLHPCPSGRLVIRIIEGSELGLPTIDVPQEAPQSGLMKTIRRASLSMKKAAELRGEFKDMINIVIQLGAEVRHEFSTSGILTSQEAWNEEFVVENASSDEELIIYVVNRFQHNAKETIVAQHWNTSPACFGKVVIPLSRLPEHEEIEQWYSLGAKTAASLRIAIKFSPTVSSLPPTHSPVSRDRQVQRNSPQSTAIHDDFKPEPEHILPSGLIDYILFVGPDANHEHVVLHKFPPEERKDFPLPTKIEWFCFPGGYEPSISIDKPLSKLFTFALIGGQDGVSRCYGICAVVYHVQDGIPPTSTGARHWEPTCVCFLSRLPLIQALQTAMLQLLAIYVNTDPTVARQGQYYMKHLIHHIPLPIPGILGVSFSIFPASPICFSLTPPNASTLPLALYSLETFFRAFSIHTAIRLVVLALCEHRIVVHSSHLSLLCPITESLKTLLYPFRWQHPYVPVLPRILSEYLQAPLPYILGVQTAWLPGLFESGRPDNLVLVDVDRGTLSFEAIVPPLPCELTKSLHSRLKSLLTNATWTSALEDKVRLSFVSYITNMIKGYRDCLFFVDSSFPVFNKRRFLATTVTPERTPFVTKLLGTQAFESFLENHNDSRLQVFHTIYSTQRQSEDIHWLDECADTENAQVATLHVDLAQVNEDIHPPSIIQDSELSILEQLKLKSSLAPTQESWTYEQVAEQLELDRSVFESNWAKITDPFSLRAPPVHSITNRELSSEEEKVQEAVHKCLVSVFSSENLSEEELQACSFTAPYARELFVLILMQPHHRSDRSLGVYNPRGSGSCLGDVGFNLLITLATKVLEECEVHEDYTNARGLLQVSAQFYRLLNDEPSKAGPQFGAKREYLQKSLKSQPICRSLDMWHHALSRDIEAAMKSETIDIASDSVPDDMFFSQMGSLVYDMLNLNNSLAKVQLFVTGMCSTYSKGKEVQETLLQLVENLNRALVLSNDNLSATHSSWALTGSTPQAPADSNYELDMVIRRRISVSNITSSISDQCDIEEEHLVVFETRNPISCVAVNKDWIAAGCLDSSITVQSAETLTKLNGHLGPITSVQLRGDLLISTSMDATVKVWDLHTTSPSNRKPTSLFRFLSPTTESMITTPSMLDNVEHRGRTLKGHNKPILVLEMGHQLGHQRWCFATGSIDKTIRIWDSSKDARNTVISHSAIISSLKFLAGSSTLVSGDVSGEVCVWDNGRRKANFNAHRSKITDLQVAGERLVSASNDRTLKVWDVHFRSDSCTHVLTGHTGPVSCIALGGPADPTICSSSADGTVKVWDLRSTGRGARLELTGHTGRVTVLQRDFTQVISGSEDGKLLVWNMHTGVCSQRLLGHASGITGIGVRDSVGLVSASWDGVVCLWNVNMES</sequence>
<feature type="repeat" description="WD" evidence="12">
    <location>
        <begin position="1716"/>
        <end position="1738"/>
    </location>
</feature>
<evidence type="ECO:0000256" key="4">
    <source>
        <dbReference type="ARBA" id="ARBA00022490"/>
    </source>
</evidence>
<dbReference type="CDD" id="cd19502">
    <property type="entry name" value="RecA-like_PAN_like"/>
    <property type="match status" value="1"/>
</dbReference>
<dbReference type="EMBL" id="JNBS01000508">
    <property type="protein sequence ID" value="OQS05084.1"/>
    <property type="molecule type" value="Genomic_DNA"/>
</dbReference>
<proteinExistence type="inferred from homology"/>
<dbReference type="Gene3D" id="1.10.8.60">
    <property type="match status" value="1"/>
</dbReference>
<feature type="repeat" description="WD" evidence="12">
    <location>
        <begin position="1905"/>
        <end position="1941"/>
    </location>
</feature>
<keyword evidence="9" id="KW-0647">Proteasome</keyword>
<dbReference type="InterPro" id="IPR001680">
    <property type="entry name" value="WD40_rpt"/>
</dbReference>
<gene>
    <name evidence="15" type="ORF">THRCLA_02733</name>
</gene>
<dbReference type="InterPro" id="IPR015943">
    <property type="entry name" value="WD40/YVTN_repeat-like_dom_sf"/>
</dbReference>
<dbReference type="OrthoDB" id="75250at2759"/>
<keyword evidence="7" id="KW-0547">Nucleotide-binding</keyword>
<comment type="similarity">
    <text evidence="3">Belongs to the AAA ATPase family.</text>
</comment>